<accession>A0ABQ8MGZ5</accession>
<evidence type="ECO:0000313" key="2">
    <source>
        <dbReference type="EMBL" id="KAI2662110.1"/>
    </source>
</evidence>
<organism evidence="2 3">
    <name type="scientific">Labeo rohita</name>
    <name type="common">Indian major carp</name>
    <name type="synonym">Cyprinus rohita</name>
    <dbReference type="NCBI Taxonomy" id="84645"/>
    <lineage>
        <taxon>Eukaryota</taxon>
        <taxon>Metazoa</taxon>
        <taxon>Chordata</taxon>
        <taxon>Craniata</taxon>
        <taxon>Vertebrata</taxon>
        <taxon>Euteleostomi</taxon>
        <taxon>Actinopterygii</taxon>
        <taxon>Neopterygii</taxon>
        <taxon>Teleostei</taxon>
        <taxon>Ostariophysi</taxon>
        <taxon>Cypriniformes</taxon>
        <taxon>Cyprinidae</taxon>
        <taxon>Labeoninae</taxon>
        <taxon>Labeonini</taxon>
        <taxon>Labeo</taxon>
    </lineage>
</organism>
<sequence length="238" mass="26198">MTELVHSRCYSPGMYKAVEKWCEECCTLAKPEHPPKASTVANVLVNEWFCWFGVPVGVHSDQGQSFKGALIQQLCDLHGIQKTHTTPYHPQDTLTWVKRVHCTMLKPVLEVLPLYPSCADPESLQFENVGSEEMEDGQWIRVLQPAQTLPATVPVPVVFLPGQTDLVVGLLYPDGQREVSGQAADRLPSASTEASDSGEISLYRSARETTGRHSNPHHLPRAVGSSARVALSLFKVQG</sequence>
<proteinExistence type="predicted"/>
<reference evidence="2 3" key="1">
    <citation type="submission" date="2022-01" db="EMBL/GenBank/DDBJ databases">
        <title>A high-quality chromosome-level genome assembly of rohu carp, Labeo rohita.</title>
        <authorList>
            <person name="Arick M.A. II"/>
            <person name="Hsu C.-Y."/>
            <person name="Magbanua Z."/>
            <person name="Pechanova O."/>
            <person name="Grover C."/>
            <person name="Miller E."/>
            <person name="Thrash A."/>
            <person name="Ezzel L."/>
            <person name="Alam S."/>
            <person name="Benzie J."/>
            <person name="Hamilton M."/>
            <person name="Karsi A."/>
            <person name="Lawrence M.L."/>
            <person name="Peterson D.G."/>
        </authorList>
    </citation>
    <scope>NUCLEOTIDE SEQUENCE [LARGE SCALE GENOMIC DNA]</scope>
    <source>
        <strain evidence="3">BAU-BD-2019</strain>
        <tissue evidence="2">Blood</tissue>
    </source>
</reference>
<dbReference type="EMBL" id="JACTAM010000007">
    <property type="protein sequence ID" value="KAI2662110.1"/>
    <property type="molecule type" value="Genomic_DNA"/>
</dbReference>
<feature type="region of interest" description="Disordered" evidence="1">
    <location>
        <begin position="179"/>
        <end position="198"/>
    </location>
</feature>
<dbReference type="Gene3D" id="3.30.420.10">
    <property type="entry name" value="Ribonuclease H-like superfamily/Ribonuclease H"/>
    <property type="match status" value="1"/>
</dbReference>
<dbReference type="InterPro" id="IPR050951">
    <property type="entry name" value="Retrovirus_Pol_polyprotein"/>
</dbReference>
<comment type="caution">
    <text evidence="2">The sequence shown here is derived from an EMBL/GenBank/DDBJ whole genome shotgun (WGS) entry which is preliminary data.</text>
</comment>
<gene>
    <name evidence="2" type="ORF">H4Q32_000877</name>
</gene>
<dbReference type="Proteomes" id="UP000830375">
    <property type="component" value="Unassembled WGS sequence"/>
</dbReference>
<dbReference type="SUPFAM" id="SSF53098">
    <property type="entry name" value="Ribonuclease H-like"/>
    <property type="match status" value="1"/>
</dbReference>
<keyword evidence="3" id="KW-1185">Reference proteome</keyword>
<evidence type="ECO:0000256" key="1">
    <source>
        <dbReference type="SAM" id="MobiDB-lite"/>
    </source>
</evidence>
<evidence type="ECO:0000313" key="3">
    <source>
        <dbReference type="Proteomes" id="UP000830375"/>
    </source>
</evidence>
<dbReference type="InterPro" id="IPR036397">
    <property type="entry name" value="RNaseH_sf"/>
</dbReference>
<protein>
    <submittedName>
        <fullName evidence="2">Pro-Pol polyprotein</fullName>
    </submittedName>
</protein>
<dbReference type="InterPro" id="IPR012337">
    <property type="entry name" value="RNaseH-like_sf"/>
</dbReference>
<dbReference type="PANTHER" id="PTHR37984:SF15">
    <property type="entry name" value="INTEGRASE CATALYTIC DOMAIN-CONTAINING PROTEIN"/>
    <property type="match status" value="1"/>
</dbReference>
<name>A0ABQ8MGZ5_LABRO</name>
<dbReference type="PANTHER" id="PTHR37984">
    <property type="entry name" value="PROTEIN CBG26694"/>
    <property type="match status" value="1"/>
</dbReference>